<evidence type="ECO:0000256" key="4">
    <source>
        <dbReference type="ARBA" id="ARBA00013244"/>
    </source>
</evidence>
<feature type="domain" description="O-acyltransferase WSD1 C-terminal" evidence="13">
    <location>
        <begin position="304"/>
        <end position="447"/>
    </location>
</feature>
<comment type="pathway">
    <text evidence="1 11">Glycerolipid metabolism; triacylglycerol biosynthesis.</text>
</comment>
<dbReference type="SUPFAM" id="SSF52777">
    <property type="entry name" value="CoA-dependent acyltransferases"/>
    <property type="match status" value="1"/>
</dbReference>
<dbReference type="NCBIfam" id="TIGR02946">
    <property type="entry name" value="acyl_WS_DGAT"/>
    <property type="match status" value="1"/>
</dbReference>
<dbReference type="UniPathway" id="UPA00282"/>
<evidence type="ECO:0000256" key="5">
    <source>
        <dbReference type="ARBA" id="ARBA00022516"/>
    </source>
</evidence>
<dbReference type="InterPro" id="IPR045034">
    <property type="entry name" value="O-acyltransferase_WSD1-like"/>
</dbReference>
<keyword evidence="8 11" id="KW-0443">Lipid metabolism</keyword>
<organism evidence="14 15">
    <name type="scientific">Mycolicibacterium elephantis</name>
    <dbReference type="NCBI Taxonomy" id="81858"/>
    <lineage>
        <taxon>Bacteria</taxon>
        <taxon>Bacillati</taxon>
        <taxon>Actinomycetota</taxon>
        <taxon>Actinomycetes</taxon>
        <taxon>Mycobacteriales</taxon>
        <taxon>Mycobacteriaceae</taxon>
        <taxon>Mycolicibacterium</taxon>
    </lineage>
</organism>
<evidence type="ECO:0000256" key="11">
    <source>
        <dbReference type="RuleBase" id="RU361241"/>
    </source>
</evidence>
<evidence type="ECO:0000256" key="10">
    <source>
        <dbReference type="ARBA" id="ARBA00048109"/>
    </source>
</evidence>
<dbReference type="GO" id="GO:0071731">
    <property type="term" value="P:response to nitric oxide"/>
    <property type="evidence" value="ECO:0007669"/>
    <property type="project" value="TreeGrafter"/>
</dbReference>
<proteinExistence type="inferred from homology"/>
<dbReference type="RefSeq" id="WP_046750317.1">
    <property type="nucleotide sequence ID" value="NZ_LBNO01000003.1"/>
</dbReference>
<evidence type="ECO:0000256" key="1">
    <source>
        <dbReference type="ARBA" id="ARBA00004771"/>
    </source>
</evidence>
<dbReference type="InterPro" id="IPR004255">
    <property type="entry name" value="O-acyltransferase_WSD1_N"/>
</dbReference>
<dbReference type="Proteomes" id="UP000192772">
    <property type="component" value="Unassembled WGS sequence"/>
</dbReference>
<dbReference type="OrthoDB" id="9810950at2"/>
<evidence type="ECO:0000256" key="2">
    <source>
        <dbReference type="ARBA" id="ARBA00005189"/>
    </source>
</evidence>
<dbReference type="EMBL" id="MVHP01000029">
    <property type="protein sequence ID" value="ORA61912.1"/>
    <property type="molecule type" value="Genomic_DNA"/>
</dbReference>
<evidence type="ECO:0000259" key="13">
    <source>
        <dbReference type="Pfam" id="PF06974"/>
    </source>
</evidence>
<accession>A0A0M2ZR51</accession>
<name>A0A0M2ZR51_9MYCO</name>
<keyword evidence="7 11" id="KW-0319">Glycerol metabolism</keyword>
<dbReference type="Pfam" id="PF03007">
    <property type="entry name" value="WS_DGAT_cat"/>
    <property type="match status" value="1"/>
</dbReference>
<evidence type="ECO:0000256" key="6">
    <source>
        <dbReference type="ARBA" id="ARBA00022679"/>
    </source>
</evidence>
<dbReference type="GO" id="GO:0005886">
    <property type="term" value="C:plasma membrane"/>
    <property type="evidence" value="ECO:0007669"/>
    <property type="project" value="TreeGrafter"/>
</dbReference>
<gene>
    <name evidence="14" type="ORF">BST23_20535</name>
</gene>
<dbReference type="EC" id="2.3.1.20" evidence="4 11"/>
<dbReference type="InterPro" id="IPR009721">
    <property type="entry name" value="O-acyltransferase_WSD1_C"/>
</dbReference>
<evidence type="ECO:0000256" key="8">
    <source>
        <dbReference type="ARBA" id="ARBA00023098"/>
    </source>
</evidence>
<comment type="catalytic activity">
    <reaction evidence="10 11">
        <text>an acyl-CoA + a 1,2-diacyl-sn-glycerol = a triacyl-sn-glycerol + CoA</text>
        <dbReference type="Rhea" id="RHEA:10868"/>
        <dbReference type="ChEBI" id="CHEBI:17815"/>
        <dbReference type="ChEBI" id="CHEBI:57287"/>
        <dbReference type="ChEBI" id="CHEBI:58342"/>
        <dbReference type="ChEBI" id="CHEBI:64615"/>
        <dbReference type="EC" id="2.3.1.20"/>
    </reaction>
</comment>
<comment type="pathway">
    <text evidence="2">Lipid metabolism.</text>
</comment>
<evidence type="ECO:0000256" key="7">
    <source>
        <dbReference type="ARBA" id="ARBA00022798"/>
    </source>
</evidence>
<dbReference type="GO" id="GO:0001666">
    <property type="term" value="P:response to hypoxia"/>
    <property type="evidence" value="ECO:0007669"/>
    <property type="project" value="TreeGrafter"/>
</dbReference>
<dbReference type="AlphaFoldDB" id="A0A0M2ZR51"/>
<dbReference type="Gene3D" id="3.30.559.10">
    <property type="entry name" value="Chloramphenicol acetyltransferase-like domain"/>
    <property type="match status" value="1"/>
</dbReference>
<evidence type="ECO:0000256" key="3">
    <source>
        <dbReference type="ARBA" id="ARBA00009587"/>
    </source>
</evidence>
<sequence length="459" mass="50204">MERLSTLDAGFLQAEDSDPHVSLAIGGLSVIEGPMPDDDSLAVGLGRRMLAVPRFRQRLRIHPLDLEPPEWVDDPDLDLTYHVHRAALPRPGDDAALFRLIAQIMERRLDRERPLWECWIIEGLADDRWAILMKIHHCVADGIATMQMLSNLGDEELADTFASKIRAAREQPGQLKLLPRLSLNPLDWAVGAWRAASAVTGAASRVLGGALEITSSLVRPAAPSPFVGPLTSRRRYSAVRVSLDDVAKVRAAFDVTLNDVALAAITDSYRQGLIRRGVEPQPDSLPTMVPVSVRSKDAMGKADNRVSVMIPNLPVDESDPIEQLRAVHDRLTTVKGGGQRQASSVFLAATTAVPFPLTAWAVRALTRLPQRGVVTLATNVPGPRQRMRIMGRKVLRVYPIPPIGVQLRTVIAMLSYADDLMFGITADHRAVPDVDDLARGIEQAVARLAALSQDVEELA</sequence>
<protein>
    <recommendedName>
        <fullName evidence="4 11">Diacylglycerol O-acyltransferase</fullName>
        <ecNumber evidence="4 11">2.3.1.20</ecNumber>
    </recommendedName>
</protein>
<keyword evidence="5 11" id="KW-0444">Lipid biosynthesis</keyword>
<keyword evidence="6 11" id="KW-0808">Transferase</keyword>
<keyword evidence="9 11" id="KW-0012">Acyltransferase</keyword>
<dbReference type="GO" id="GO:0051701">
    <property type="term" value="P:biological process involved in interaction with host"/>
    <property type="evidence" value="ECO:0007669"/>
    <property type="project" value="TreeGrafter"/>
</dbReference>
<comment type="similarity">
    <text evidence="3 11">Belongs to the long-chain O-acyltransferase family.</text>
</comment>
<reference evidence="14 15" key="1">
    <citation type="submission" date="2017-02" db="EMBL/GenBank/DDBJ databases">
        <title>The new phylogeny of genus Mycobacterium.</title>
        <authorList>
            <person name="Tortoli E."/>
            <person name="Trovato A."/>
            <person name="Cirillo D.M."/>
        </authorList>
    </citation>
    <scope>NUCLEOTIDE SEQUENCE [LARGE SCALE GENOMIC DNA]</scope>
    <source>
        <strain evidence="14 15">FI-09383</strain>
    </source>
</reference>
<evidence type="ECO:0000313" key="15">
    <source>
        <dbReference type="Proteomes" id="UP000192772"/>
    </source>
</evidence>
<dbReference type="STRING" id="81858.BST23_20535"/>
<dbReference type="PANTHER" id="PTHR31650">
    <property type="entry name" value="O-ACYLTRANSFERASE (WSD1-LIKE) FAMILY PROTEIN"/>
    <property type="match status" value="1"/>
</dbReference>
<dbReference type="InterPro" id="IPR023213">
    <property type="entry name" value="CAT-like_dom_sf"/>
</dbReference>
<dbReference type="GO" id="GO:0006071">
    <property type="term" value="P:glycerol metabolic process"/>
    <property type="evidence" value="ECO:0007669"/>
    <property type="project" value="UniProtKB-KW"/>
</dbReference>
<dbReference type="GO" id="GO:0004144">
    <property type="term" value="F:diacylglycerol O-acyltransferase activity"/>
    <property type="evidence" value="ECO:0007669"/>
    <property type="project" value="UniProtKB-EC"/>
</dbReference>
<dbReference type="InterPro" id="IPR014292">
    <property type="entry name" value="Acyl_transf_WS/DGAT"/>
</dbReference>
<dbReference type="PANTHER" id="PTHR31650:SF1">
    <property type="entry name" value="WAX ESTER SYNTHASE_DIACYLGLYCEROL ACYLTRANSFERASE 4-RELATED"/>
    <property type="match status" value="1"/>
</dbReference>
<feature type="domain" description="O-acyltransferase WSD1-like N-terminal" evidence="12">
    <location>
        <begin position="4"/>
        <end position="261"/>
    </location>
</feature>
<dbReference type="GO" id="GO:0019432">
    <property type="term" value="P:triglyceride biosynthetic process"/>
    <property type="evidence" value="ECO:0007669"/>
    <property type="project" value="UniProtKB-UniPathway"/>
</dbReference>
<dbReference type="Pfam" id="PF06974">
    <property type="entry name" value="WS_DGAT_C"/>
    <property type="match status" value="1"/>
</dbReference>
<evidence type="ECO:0000313" key="14">
    <source>
        <dbReference type="EMBL" id="ORA61912.1"/>
    </source>
</evidence>
<evidence type="ECO:0000256" key="9">
    <source>
        <dbReference type="ARBA" id="ARBA00023315"/>
    </source>
</evidence>
<comment type="caution">
    <text evidence="14">The sequence shown here is derived from an EMBL/GenBank/DDBJ whole genome shotgun (WGS) entry which is preliminary data.</text>
</comment>
<evidence type="ECO:0000259" key="12">
    <source>
        <dbReference type="Pfam" id="PF03007"/>
    </source>
</evidence>